<feature type="region of interest" description="Disordered" evidence="1">
    <location>
        <begin position="327"/>
        <end position="352"/>
    </location>
</feature>
<comment type="caution">
    <text evidence="2">The sequence shown here is derived from an EMBL/GenBank/DDBJ whole genome shotgun (WGS) entry which is preliminary data.</text>
</comment>
<accession>A0A1Y1ZI55</accession>
<protein>
    <submittedName>
        <fullName evidence="2">Uncharacterized protein</fullName>
    </submittedName>
</protein>
<evidence type="ECO:0000313" key="2">
    <source>
        <dbReference type="EMBL" id="ORY09884.1"/>
    </source>
</evidence>
<dbReference type="Proteomes" id="UP000193144">
    <property type="component" value="Unassembled WGS sequence"/>
</dbReference>
<name>A0A1Y1ZI55_9PLEO</name>
<gene>
    <name evidence="2" type="ORF">BCR34DRAFT_588964</name>
</gene>
<dbReference type="EMBL" id="MCFA01000080">
    <property type="protein sequence ID" value="ORY09884.1"/>
    <property type="molecule type" value="Genomic_DNA"/>
</dbReference>
<proteinExistence type="predicted"/>
<sequence length="352" mass="37872">MSGDQEQTQTGGEDVKGWARQQLDLLCAHLFERLLSNFPCSRLLTESEGSPSPPTTNTNRSFPTFAAQQPHGRCPRSPRGNLQCFLDDIGQPFVSIDASLASCRRLGQPTGELHEASAAPAALETIEILTAPRRIYPPRAIHSWSGDFAASHPFRSAMHRVAALPPHRCPHSLMLLVLLSRLKDGGTQLLCVLHPAAASSPGCCKAPRPTTKSQSKEQTEVSHMQRILSKLLSRLRYGGAQLPCPIRLPAAASPGCCTPPTTSAADRVDTANGNPSQHTAAARVEHPSSTATYIECIEAGVEILRSQSFKAPTWAWQQRIVPLGAARLPTPKATSSNTTTAPTSTRTPYPDS</sequence>
<evidence type="ECO:0000313" key="3">
    <source>
        <dbReference type="Proteomes" id="UP000193144"/>
    </source>
</evidence>
<feature type="compositionally biased region" description="Polar residues" evidence="1">
    <location>
        <begin position="47"/>
        <end position="62"/>
    </location>
</feature>
<dbReference type="AlphaFoldDB" id="A0A1Y1ZI55"/>
<reference evidence="2 3" key="1">
    <citation type="submission" date="2016-07" db="EMBL/GenBank/DDBJ databases">
        <title>Pervasive Adenine N6-methylation of Active Genes in Fungi.</title>
        <authorList>
            <consortium name="DOE Joint Genome Institute"/>
            <person name="Mondo S.J."/>
            <person name="Dannebaum R.O."/>
            <person name="Kuo R.C."/>
            <person name="Labutti K."/>
            <person name="Haridas S."/>
            <person name="Kuo A."/>
            <person name="Salamov A."/>
            <person name="Ahrendt S.R."/>
            <person name="Lipzen A."/>
            <person name="Sullivan W."/>
            <person name="Andreopoulos W.B."/>
            <person name="Clum A."/>
            <person name="Lindquist E."/>
            <person name="Daum C."/>
            <person name="Ramamoorthy G.K."/>
            <person name="Gryganskyi A."/>
            <person name="Culley D."/>
            <person name="Magnuson J.K."/>
            <person name="James T.Y."/>
            <person name="O'Malley M.A."/>
            <person name="Stajich J.E."/>
            <person name="Spatafora J.W."/>
            <person name="Visel A."/>
            <person name="Grigoriev I.V."/>
        </authorList>
    </citation>
    <scope>NUCLEOTIDE SEQUENCE [LARGE SCALE GENOMIC DNA]</scope>
    <source>
        <strain evidence="2 3">CBS 115471</strain>
    </source>
</reference>
<feature type="compositionally biased region" description="Low complexity" evidence="1">
    <location>
        <begin position="329"/>
        <end position="352"/>
    </location>
</feature>
<keyword evidence="3" id="KW-1185">Reference proteome</keyword>
<organism evidence="2 3">
    <name type="scientific">Clohesyomyces aquaticus</name>
    <dbReference type="NCBI Taxonomy" id="1231657"/>
    <lineage>
        <taxon>Eukaryota</taxon>
        <taxon>Fungi</taxon>
        <taxon>Dikarya</taxon>
        <taxon>Ascomycota</taxon>
        <taxon>Pezizomycotina</taxon>
        <taxon>Dothideomycetes</taxon>
        <taxon>Pleosporomycetidae</taxon>
        <taxon>Pleosporales</taxon>
        <taxon>Lindgomycetaceae</taxon>
        <taxon>Clohesyomyces</taxon>
    </lineage>
</organism>
<evidence type="ECO:0000256" key="1">
    <source>
        <dbReference type="SAM" id="MobiDB-lite"/>
    </source>
</evidence>
<feature type="region of interest" description="Disordered" evidence="1">
    <location>
        <begin position="45"/>
        <end position="74"/>
    </location>
</feature>